<dbReference type="AlphaFoldDB" id="A0A9E8NH47"/>
<name>A0A9E8NH47_9BACT</name>
<evidence type="ECO:0000313" key="1">
    <source>
        <dbReference type="EMBL" id="WAC14531.1"/>
    </source>
</evidence>
<accession>A0A9E8NH47</accession>
<dbReference type="RefSeq" id="WP_244819900.1">
    <property type="nucleotide sequence ID" value="NZ_CP112998.1"/>
</dbReference>
<keyword evidence="2" id="KW-1185">Reference proteome</keyword>
<proteinExistence type="predicted"/>
<organism evidence="1 2">
    <name type="scientific">Dyadobacter pollutisoli</name>
    <dbReference type="NCBI Taxonomy" id="2910158"/>
    <lineage>
        <taxon>Bacteria</taxon>
        <taxon>Pseudomonadati</taxon>
        <taxon>Bacteroidota</taxon>
        <taxon>Cytophagia</taxon>
        <taxon>Cytophagales</taxon>
        <taxon>Spirosomataceae</taxon>
        <taxon>Dyadobacter</taxon>
    </lineage>
</organism>
<sequence length="85" mass="9665">MDRESLLKMYTFLEKTAENNEATSFDSVQYPIVEDLIALVKAKGKTSIAEDFETPYVHPMITVQKWVTELKGLVSETLSQVPELK</sequence>
<dbReference type="KEGG" id="dpf:ON006_11345"/>
<dbReference type="Proteomes" id="UP001164653">
    <property type="component" value="Chromosome"/>
</dbReference>
<dbReference type="EMBL" id="CP112998">
    <property type="protein sequence ID" value="WAC14531.1"/>
    <property type="molecule type" value="Genomic_DNA"/>
</dbReference>
<reference evidence="1" key="1">
    <citation type="submission" date="2022-11" db="EMBL/GenBank/DDBJ databases">
        <title>Dyadobacter pollutisoli sp. nov., isolated from plastic dumped soil.</title>
        <authorList>
            <person name="Kim J.M."/>
            <person name="Kim K.R."/>
            <person name="Lee J.K."/>
            <person name="Hao L."/>
            <person name="Jeon C.O."/>
        </authorList>
    </citation>
    <scope>NUCLEOTIDE SEQUENCE</scope>
    <source>
        <strain evidence="1">U1</strain>
    </source>
</reference>
<protein>
    <submittedName>
        <fullName evidence="1">Uncharacterized protein</fullName>
    </submittedName>
</protein>
<evidence type="ECO:0000313" key="2">
    <source>
        <dbReference type="Proteomes" id="UP001164653"/>
    </source>
</evidence>
<gene>
    <name evidence="1" type="ORF">ON006_11345</name>
</gene>